<dbReference type="InterPro" id="IPR029787">
    <property type="entry name" value="Nucleotide_cyclase"/>
</dbReference>
<keyword evidence="3 4" id="KW-0472">Membrane</keyword>
<dbReference type="Gene3D" id="6.10.340.10">
    <property type="match status" value="1"/>
</dbReference>
<dbReference type="InterPro" id="IPR043128">
    <property type="entry name" value="Rev_trsase/Diguanyl_cyclase"/>
</dbReference>
<dbReference type="PANTHER" id="PTHR44757:SF2">
    <property type="entry name" value="BIOFILM ARCHITECTURE MAINTENANCE PROTEIN MBAA"/>
    <property type="match status" value="1"/>
</dbReference>
<dbReference type="PROSITE" id="PS50887">
    <property type="entry name" value="GGDEF"/>
    <property type="match status" value="1"/>
</dbReference>
<gene>
    <name evidence="7" type="ORF">GYN08_05690</name>
</gene>
<dbReference type="RefSeq" id="WP_166273038.1">
    <property type="nucleotide sequence ID" value="NZ_JAAFGS010000001.1"/>
</dbReference>
<keyword evidence="4" id="KW-0812">Transmembrane</keyword>
<keyword evidence="2" id="KW-1003">Cell membrane</keyword>
<dbReference type="InterPro" id="IPR000160">
    <property type="entry name" value="GGDEF_dom"/>
</dbReference>
<organism evidence="7 8">
    <name type="scientific">Saccharibacillus alkalitolerans</name>
    <dbReference type="NCBI Taxonomy" id="2705290"/>
    <lineage>
        <taxon>Bacteria</taxon>
        <taxon>Bacillati</taxon>
        <taxon>Bacillota</taxon>
        <taxon>Bacilli</taxon>
        <taxon>Bacillales</taxon>
        <taxon>Paenibacillaceae</taxon>
        <taxon>Saccharibacillus</taxon>
    </lineage>
</organism>
<evidence type="ECO:0000256" key="2">
    <source>
        <dbReference type="ARBA" id="ARBA00022475"/>
    </source>
</evidence>
<dbReference type="SMART" id="SM00267">
    <property type="entry name" value="GGDEF"/>
    <property type="match status" value="1"/>
</dbReference>
<comment type="caution">
    <text evidence="7">The sequence shown here is derived from an EMBL/GenBank/DDBJ whole genome shotgun (WGS) entry which is preliminary data.</text>
</comment>
<evidence type="ECO:0000313" key="8">
    <source>
        <dbReference type="Proteomes" id="UP000800303"/>
    </source>
</evidence>
<dbReference type="Gene3D" id="3.30.450.20">
    <property type="entry name" value="PAS domain"/>
    <property type="match status" value="1"/>
</dbReference>
<dbReference type="Proteomes" id="UP000800303">
    <property type="component" value="Unassembled WGS sequence"/>
</dbReference>
<keyword evidence="8" id="KW-1185">Reference proteome</keyword>
<dbReference type="InterPro" id="IPR052155">
    <property type="entry name" value="Biofilm_reg_signaling"/>
</dbReference>
<feature type="transmembrane region" description="Helical" evidence="4">
    <location>
        <begin position="295"/>
        <end position="317"/>
    </location>
</feature>
<dbReference type="CDD" id="cd01949">
    <property type="entry name" value="GGDEF"/>
    <property type="match status" value="1"/>
</dbReference>
<feature type="domain" description="HAMP" evidence="5">
    <location>
        <begin position="315"/>
        <end position="367"/>
    </location>
</feature>
<dbReference type="PROSITE" id="PS50885">
    <property type="entry name" value="HAMP"/>
    <property type="match status" value="1"/>
</dbReference>
<dbReference type="NCBIfam" id="TIGR00254">
    <property type="entry name" value="GGDEF"/>
    <property type="match status" value="1"/>
</dbReference>
<name>A0ABX0F4J9_9BACL</name>
<dbReference type="Pfam" id="PF00990">
    <property type="entry name" value="GGDEF"/>
    <property type="match status" value="1"/>
</dbReference>
<evidence type="ECO:0000313" key="7">
    <source>
        <dbReference type="EMBL" id="NGZ74805.1"/>
    </source>
</evidence>
<evidence type="ECO:0000259" key="5">
    <source>
        <dbReference type="PROSITE" id="PS50885"/>
    </source>
</evidence>
<dbReference type="PANTHER" id="PTHR44757">
    <property type="entry name" value="DIGUANYLATE CYCLASE DGCP"/>
    <property type="match status" value="1"/>
</dbReference>
<proteinExistence type="predicted"/>
<keyword evidence="4" id="KW-1133">Transmembrane helix</keyword>
<feature type="domain" description="GGDEF" evidence="6">
    <location>
        <begin position="406"/>
        <end position="541"/>
    </location>
</feature>
<reference evidence="7 8" key="1">
    <citation type="submission" date="2020-01" db="EMBL/GenBank/DDBJ databases">
        <title>Polyphasic characterisation and genomic insights into a novel alkali tolerant bacterium VR-M41.</title>
        <authorList>
            <person name="Vemuluri V.R."/>
        </authorList>
    </citation>
    <scope>NUCLEOTIDE SEQUENCE [LARGE SCALE GENOMIC DNA]</scope>
    <source>
        <strain evidence="7 8">VR-M41</strain>
    </source>
</reference>
<dbReference type="InterPro" id="IPR003660">
    <property type="entry name" value="HAMP_dom"/>
</dbReference>
<dbReference type="Gene3D" id="3.30.70.270">
    <property type="match status" value="1"/>
</dbReference>
<dbReference type="SUPFAM" id="SSF55073">
    <property type="entry name" value="Nucleotide cyclase"/>
    <property type="match status" value="1"/>
</dbReference>
<evidence type="ECO:0000256" key="3">
    <source>
        <dbReference type="ARBA" id="ARBA00023136"/>
    </source>
</evidence>
<accession>A0ABX0F4J9</accession>
<protein>
    <submittedName>
        <fullName evidence="7">Diguanylate cyclase</fullName>
    </submittedName>
</protein>
<evidence type="ECO:0000256" key="4">
    <source>
        <dbReference type="SAM" id="Phobius"/>
    </source>
</evidence>
<dbReference type="EMBL" id="JAAFGS010000001">
    <property type="protein sequence ID" value="NGZ74805.1"/>
    <property type="molecule type" value="Genomic_DNA"/>
</dbReference>
<comment type="subcellular location">
    <subcellularLocation>
        <location evidence="1">Cell membrane</location>
    </subcellularLocation>
</comment>
<sequence>MIKIRTFLALIFVSFVLVLSVTLGSLMSVRSAEAIKKEIGSSLAETAHQMSDKLDNFMWSRSGEIKLLTELQPLKQAKDPQAIQNLIDQLQANFPAFSWIGFMNTEGDVLAGTGGILVGKNIAERPVFAEGIKGSFLGDVHEAVLLAKLLPNPSEEPLEFVDISFAVKNDGGETVGVLGAHLSWEWAKEVERSLLEAQGDQIQKFELFIVSKKDNAVLLGPGDWRGDTLALSGLGGEQAPQRSWMLERWPDGKNYLTGSAYGDGYLDYPGLGWTVLVRQPESVAYASAAEIQRDFVWIVAIAAVLFAGFGLATAEFISRPIRRLTLAADRIRHGGAAEIPDTKGFKDIRSLSHSLQTLLDSLLRTENELGHMQNVALHDQLTELPNRLALERYLEETIENFDPASEKLAFLYLDLDGFKKINDTMGHQVGDILLKKVAQRLRVAMLEANGIVVRLGGDEFLLISRTSRASAKESAERLASRVLKSIGNPFVVGIDQLSIGCSIGAAFYAEDHRNVTEVIRKADERLYLSKKRGKNRVTFTD</sequence>
<evidence type="ECO:0000256" key="1">
    <source>
        <dbReference type="ARBA" id="ARBA00004236"/>
    </source>
</evidence>
<evidence type="ECO:0000259" key="6">
    <source>
        <dbReference type="PROSITE" id="PS50887"/>
    </source>
</evidence>